<evidence type="ECO:0000256" key="1">
    <source>
        <dbReference type="SAM" id="MobiDB-lite"/>
    </source>
</evidence>
<protein>
    <submittedName>
        <fullName evidence="2">Uncharacterized protein</fullName>
    </submittedName>
</protein>
<dbReference type="Proteomes" id="UP001430848">
    <property type="component" value="Unassembled WGS sequence"/>
</dbReference>
<reference evidence="2 3" key="1">
    <citation type="submission" date="2024-02" db="EMBL/GenBank/DDBJ databases">
        <title>De novo assembly and annotation of 12 fungi associated with fruit tree decline syndrome in Ontario, Canada.</title>
        <authorList>
            <person name="Sulman M."/>
            <person name="Ellouze W."/>
            <person name="Ilyukhin E."/>
        </authorList>
    </citation>
    <scope>NUCLEOTIDE SEQUENCE [LARGE SCALE GENOMIC DNA]</scope>
    <source>
        <strain evidence="2 3">M169</strain>
    </source>
</reference>
<feature type="compositionally biased region" description="Basic and acidic residues" evidence="1">
    <location>
        <begin position="162"/>
        <end position="182"/>
    </location>
</feature>
<dbReference type="EMBL" id="JAKNSF020000064">
    <property type="protein sequence ID" value="KAK7722844.1"/>
    <property type="molecule type" value="Genomic_DNA"/>
</dbReference>
<accession>A0ABR1P0K8</accession>
<sequence length="357" mass="40195">MHGRGRSDWEARTILKNHETEATRTALEKAYEGWEESRQPCSAEQLVQWFAELVWGGLTDDDDIPFPYNFTAPVVGGPLSTEFLEAIDKTEAEVLGMIKKERSPEKGVKLALHTMPAFVRTEASPPKTQNLPDVPASPLLQLAQLAKAEPPSPENTSILGKRKNDEPDATARKQGRGNDGKRTPPGSPDTNRTSKQCGATPLAAKDEQLMDVDLMDEIWSSRVSKYLRRNHGPGFFRVKIPMEKAWSLLGQDIARVFGFLRTDWRPIRLYTYGSDDFLHVGLLVRKNQTKGKKMDVVREKLPELFSILKQWSVQAQRSGKADCLADVLALHRYMGPRYRRLDTEQTLENPQVIASMG</sequence>
<feature type="region of interest" description="Disordered" evidence="1">
    <location>
        <begin position="146"/>
        <end position="198"/>
    </location>
</feature>
<evidence type="ECO:0000313" key="3">
    <source>
        <dbReference type="Proteomes" id="UP001430848"/>
    </source>
</evidence>
<gene>
    <name evidence="2" type="ORF">SLS63_009118</name>
</gene>
<keyword evidence="3" id="KW-1185">Reference proteome</keyword>
<feature type="compositionally biased region" description="Polar residues" evidence="1">
    <location>
        <begin position="188"/>
        <end position="197"/>
    </location>
</feature>
<evidence type="ECO:0000313" key="2">
    <source>
        <dbReference type="EMBL" id="KAK7722844.1"/>
    </source>
</evidence>
<organism evidence="2 3">
    <name type="scientific">Diaporthe eres</name>
    <name type="common">Phomopsis oblonga</name>
    <dbReference type="NCBI Taxonomy" id="83184"/>
    <lineage>
        <taxon>Eukaryota</taxon>
        <taxon>Fungi</taxon>
        <taxon>Dikarya</taxon>
        <taxon>Ascomycota</taxon>
        <taxon>Pezizomycotina</taxon>
        <taxon>Sordariomycetes</taxon>
        <taxon>Sordariomycetidae</taxon>
        <taxon>Diaporthales</taxon>
        <taxon>Diaporthaceae</taxon>
        <taxon>Diaporthe</taxon>
        <taxon>Diaporthe eres species complex</taxon>
    </lineage>
</organism>
<name>A0ABR1P0K8_DIAER</name>
<proteinExistence type="predicted"/>
<comment type="caution">
    <text evidence="2">The sequence shown here is derived from an EMBL/GenBank/DDBJ whole genome shotgun (WGS) entry which is preliminary data.</text>
</comment>